<keyword evidence="2" id="KW-1185">Reference proteome</keyword>
<reference evidence="1 2" key="2">
    <citation type="submission" date="2011-11" db="EMBL/GenBank/DDBJ databases">
        <authorList>
            <consortium name="US DOE Joint Genome Institute"/>
            <person name="Lucas S."/>
            <person name="Han J."/>
            <person name="Lapidus A."/>
            <person name="Cheng J.-F."/>
            <person name="Goodwin L."/>
            <person name="Pitluck S."/>
            <person name="Peters L."/>
            <person name="Ovchinnikova G."/>
            <person name="Zhang X."/>
            <person name="Detter J.C."/>
            <person name="Han C."/>
            <person name="Tapia R."/>
            <person name="Land M."/>
            <person name="Hauser L."/>
            <person name="Kyrpides N."/>
            <person name="Ivanova N."/>
            <person name="Pagani I."/>
            <person name="Vogl K."/>
            <person name="Liu Z."/>
            <person name="Overmann J."/>
            <person name="Frigaard N.-U."/>
            <person name="Bryant D."/>
            <person name="Woyke T."/>
        </authorList>
    </citation>
    <scope>NUCLEOTIDE SEQUENCE [LARGE SCALE GENOMIC DNA]</scope>
    <source>
        <strain evidence="1 2">970</strain>
    </source>
</reference>
<reference evidence="2" key="1">
    <citation type="submission" date="2011-06" db="EMBL/GenBank/DDBJ databases">
        <authorList>
            <consortium name="US DOE Joint Genome Institute (JGI-PGF)"/>
            <person name="Lucas S."/>
            <person name="Han J."/>
            <person name="Lapidus A."/>
            <person name="Cheng J.-F."/>
            <person name="Goodwin L."/>
            <person name="Pitluck S."/>
            <person name="Peters L."/>
            <person name="Land M.L."/>
            <person name="Hauser L."/>
            <person name="Vogl K."/>
            <person name="Liu Z."/>
            <person name="Overmann J."/>
            <person name="Frigaard N.-U."/>
            <person name="Bryant D.A."/>
            <person name="Woyke T.J."/>
        </authorList>
    </citation>
    <scope>NUCLEOTIDE SEQUENCE [LARGE SCALE GENOMIC DNA]</scope>
    <source>
        <strain evidence="2">970</strain>
    </source>
</reference>
<dbReference type="HOGENOM" id="CLU_1874500_0_0_6"/>
<dbReference type="STRING" id="631362.Thi970DRAFT_02369"/>
<name>H8YZJ4_9GAMM</name>
<organism evidence="1 2">
    <name type="scientific">Thiorhodovibrio frisius</name>
    <dbReference type="NCBI Taxonomy" id="631362"/>
    <lineage>
        <taxon>Bacteria</taxon>
        <taxon>Pseudomonadati</taxon>
        <taxon>Pseudomonadota</taxon>
        <taxon>Gammaproteobacteria</taxon>
        <taxon>Chromatiales</taxon>
        <taxon>Chromatiaceae</taxon>
        <taxon>Thiorhodovibrio</taxon>
    </lineage>
</organism>
<dbReference type="AlphaFoldDB" id="H8YZJ4"/>
<dbReference type="OrthoDB" id="5623883at2"/>
<evidence type="ECO:0000313" key="1">
    <source>
        <dbReference type="EMBL" id="EIC22121.1"/>
    </source>
</evidence>
<evidence type="ECO:0000313" key="2">
    <source>
        <dbReference type="Proteomes" id="UP000002964"/>
    </source>
</evidence>
<dbReference type="RefSeq" id="WP_009148705.1">
    <property type="nucleotide sequence ID" value="NZ_CP121471.1"/>
</dbReference>
<protein>
    <submittedName>
        <fullName evidence="1">Uncharacterized protein</fullName>
    </submittedName>
</protein>
<sequence length="135" mass="14934">MSEQPASEASMMAVTLNGIAQLEYDRAKSLPDYQGAYLAKMDERMDAEGVVIDGQHLHAPDLGQKAQFIAANLTEAITTNQEALAAAMCTWLATRMPDLKQVSIREQDGGYEIHLDFTKPYVKQHPIRFGRPGEP</sequence>
<proteinExistence type="predicted"/>
<gene>
    <name evidence="1" type="ORF">Thi970DRAFT_02369</name>
</gene>
<dbReference type="EMBL" id="JH603169">
    <property type="protein sequence ID" value="EIC22121.1"/>
    <property type="molecule type" value="Genomic_DNA"/>
</dbReference>
<accession>H8YZJ4</accession>
<dbReference type="Proteomes" id="UP000002964">
    <property type="component" value="Unassembled WGS sequence"/>
</dbReference>
<dbReference type="eggNOG" id="ENOG502ZRYR">
    <property type="taxonomic scope" value="Bacteria"/>
</dbReference>